<dbReference type="EMBL" id="CP000542">
    <property type="protein sequence ID" value="ABM58671.1"/>
    <property type="molecule type" value="Genomic_DNA"/>
</dbReference>
<dbReference type="AlphaFoldDB" id="A1WM14"/>
<proteinExistence type="predicted"/>
<dbReference type="CDD" id="cd00829">
    <property type="entry name" value="SCP-x_thiolase"/>
    <property type="match status" value="1"/>
</dbReference>
<name>A1WM14_VEREI</name>
<dbReference type="Proteomes" id="UP000000374">
    <property type="component" value="Chromosome"/>
</dbReference>
<evidence type="ECO:0000313" key="3">
    <source>
        <dbReference type="Proteomes" id="UP000000374"/>
    </source>
</evidence>
<dbReference type="InterPro" id="IPR002155">
    <property type="entry name" value="Thiolase"/>
</dbReference>
<keyword evidence="3" id="KW-1185">Reference proteome</keyword>
<dbReference type="InterPro" id="IPR055140">
    <property type="entry name" value="Thiolase_C_2"/>
</dbReference>
<dbReference type="STRING" id="391735.Veis_2935"/>
<feature type="domain" description="Thiolase C-terminal" evidence="1">
    <location>
        <begin position="237"/>
        <end position="380"/>
    </location>
</feature>
<dbReference type="RefSeq" id="WP_011810667.1">
    <property type="nucleotide sequence ID" value="NC_008786.1"/>
</dbReference>
<organism evidence="2 3">
    <name type="scientific">Verminephrobacter eiseniae (strain EF01-2)</name>
    <dbReference type="NCBI Taxonomy" id="391735"/>
    <lineage>
        <taxon>Bacteria</taxon>
        <taxon>Pseudomonadati</taxon>
        <taxon>Pseudomonadota</taxon>
        <taxon>Betaproteobacteria</taxon>
        <taxon>Burkholderiales</taxon>
        <taxon>Comamonadaceae</taxon>
        <taxon>Verminephrobacter</taxon>
    </lineage>
</organism>
<reference evidence="3" key="1">
    <citation type="submission" date="2006-12" db="EMBL/GenBank/DDBJ databases">
        <title>Complete sequence of chromosome 1 of Verminephrobacter eiseniae EF01-2.</title>
        <authorList>
            <person name="Copeland A."/>
            <person name="Lucas S."/>
            <person name="Lapidus A."/>
            <person name="Barry K."/>
            <person name="Detter J.C."/>
            <person name="Glavina del Rio T."/>
            <person name="Dalin E."/>
            <person name="Tice H."/>
            <person name="Pitluck S."/>
            <person name="Chertkov O."/>
            <person name="Brettin T."/>
            <person name="Bruce D."/>
            <person name="Han C."/>
            <person name="Tapia R."/>
            <person name="Gilna P."/>
            <person name="Schmutz J."/>
            <person name="Larimer F."/>
            <person name="Land M."/>
            <person name="Hauser L."/>
            <person name="Kyrpides N."/>
            <person name="Kim E."/>
            <person name="Stahl D."/>
            <person name="Richardson P."/>
        </authorList>
    </citation>
    <scope>NUCLEOTIDE SEQUENCE [LARGE SCALE GENOMIC DNA]</scope>
    <source>
        <strain evidence="3">EF01-2</strain>
    </source>
</reference>
<sequence length="383" mass="40653">MSRKQHAVAIAGAAETDLGALPQLSELDLRADAAHRALADAGLTLADVDGITSAVDSPIDVAHYLGITPSWYDGTSVGGCSFLVHVRHAAAAIHAGLCTTVLVLHGQSGRSHVGRVPRPAAPFTMAGQFETPYGVATPPNMFTLPMLRFMKETGTTHEQLAEVVVAQSHWAQGNPRASRNKLLTVGDVLASPMIAYPFHKLECCVVTDGGGALLITSAERARDLRRCGTPVYLRGAGESCDSPLVSMMDDMTRAKGFRLSSRAAFAQAGIRHADVDHLMIYDAFAHLPLYGLEDMGFVGRGEAGAFIAEGHTRPGGRLPLNTHGGGLLYTHTGMYGMFAILESVRQLRGEAFRQVEHVRTSVVQGVGGMFTAAATLVLSNQSD</sequence>
<dbReference type="eggNOG" id="COG0183">
    <property type="taxonomic scope" value="Bacteria"/>
</dbReference>
<accession>A1WM14</accession>
<dbReference type="OrthoDB" id="9790314at2"/>
<protein>
    <submittedName>
        <fullName evidence="2">Acetyl-CoA acetyltransferase-like protein</fullName>
    </submittedName>
</protein>
<dbReference type="Pfam" id="PF22691">
    <property type="entry name" value="Thiolase_C_1"/>
    <property type="match status" value="1"/>
</dbReference>
<dbReference type="GeneID" id="76461420"/>
<evidence type="ECO:0000259" key="1">
    <source>
        <dbReference type="Pfam" id="PF22691"/>
    </source>
</evidence>
<dbReference type="KEGG" id="vei:Veis_2935"/>
<dbReference type="GO" id="GO:0003988">
    <property type="term" value="F:acetyl-CoA C-acyltransferase activity"/>
    <property type="evidence" value="ECO:0007669"/>
    <property type="project" value="UniProtKB-ARBA"/>
</dbReference>
<gene>
    <name evidence="2" type="ordered locus">Veis_2935</name>
</gene>
<keyword evidence="2" id="KW-0808">Transferase</keyword>
<dbReference type="PIRSF" id="PIRSF000429">
    <property type="entry name" value="Ac-CoA_Ac_transf"/>
    <property type="match status" value="1"/>
</dbReference>
<dbReference type="PANTHER" id="PTHR42870:SF1">
    <property type="entry name" value="NON-SPECIFIC LIPID-TRANSFER PROTEIN-LIKE 2"/>
    <property type="match status" value="1"/>
</dbReference>
<dbReference type="HOGENOM" id="CLU_035425_2_1_4"/>
<dbReference type="Gene3D" id="3.40.47.10">
    <property type="match status" value="1"/>
</dbReference>
<dbReference type="PANTHER" id="PTHR42870">
    <property type="entry name" value="ACETYL-COA C-ACETYLTRANSFERASE"/>
    <property type="match status" value="1"/>
</dbReference>
<dbReference type="InterPro" id="IPR016039">
    <property type="entry name" value="Thiolase-like"/>
</dbReference>
<dbReference type="SUPFAM" id="SSF53901">
    <property type="entry name" value="Thiolase-like"/>
    <property type="match status" value="2"/>
</dbReference>
<evidence type="ECO:0000313" key="2">
    <source>
        <dbReference type="EMBL" id="ABM58671.1"/>
    </source>
</evidence>